<dbReference type="AlphaFoldDB" id="A0A917ETB7"/>
<dbReference type="CDD" id="cd00229">
    <property type="entry name" value="SGNH_hydrolase"/>
    <property type="match status" value="1"/>
</dbReference>
<dbReference type="EMBL" id="BMGP01000001">
    <property type="protein sequence ID" value="GGF10711.1"/>
    <property type="molecule type" value="Genomic_DNA"/>
</dbReference>
<evidence type="ECO:0000259" key="1">
    <source>
        <dbReference type="Pfam" id="PF13472"/>
    </source>
</evidence>
<dbReference type="Proteomes" id="UP000598775">
    <property type="component" value="Unassembled WGS sequence"/>
</dbReference>
<comment type="caution">
    <text evidence="2">The sequence shown here is derived from an EMBL/GenBank/DDBJ whole genome shotgun (WGS) entry which is preliminary data.</text>
</comment>
<keyword evidence="3" id="KW-1185">Reference proteome</keyword>
<evidence type="ECO:0000313" key="2">
    <source>
        <dbReference type="EMBL" id="GGF10711.1"/>
    </source>
</evidence>
<evidence type="ECO:0000313" key="3">
    <source>
        <dbReference type="Proteomes" id="UP000598775"/>
    </source>
</evidence>
<protein>
    <recommendedName>
        <fullName evidence="1">SGNH hydrolase-type esterase domain-containing protein</fullName>
    </recommendedName>
</protein>
<dbReference type="InterPro" id="IPR013830">
    <property type="entry name" value="SGNH_hydro"/>
</dbReference>
<accession>A0A917ETB7</accession>
<dbReference type="SUPFAM" id="SSF52266">
    <property type="entry name" value="SGNH hydrolase"/>
    <property type="match status" value="1"/>
</dbReference>
<dbReference type="InterPro" id="IPR036514">
    <property type="entry name" value="SGNH_hydro_sf"/>
</dbReference>
<proteinExistence type="predicted"/>
<sequence>MDGHGVDPAEAWPLVAAEQNNWQLTDLAVDGTGFLQLGNDDNTFQAQVDEAQTLSPSVVIISASSNDLGQDDSALAAATLSTMQSLRAALPQAQIIALSAFWGDTTAPPQLDSVDSALVIAANATGATYVDIGQPLAGRPDLMQSDDVHPTADGLRMLGEAISSDLALEAPVAQNPGG</sequence>
<name>A0A917ETB7_9MICO</name>
<dbReference type="Gene3D" id="3.40.50.1110">
    <property type="entry name" value="SGNH hydrolase"/>
    <property type="match status" value="1"/>
</dbReference>
<organism evidence="2 3">
    <name type="scientific">Subtercola lobariae</name>
    <dbReference type="NCBI Taxonomy" id="1588641"/>
    <lineage>
        <taxon>Bacteria</taxon>
        <taxon>Bacillati</taxon>
        <taxon>Actinomycetota</taxon>
        <taxon>Actinomycetes</taxon>
        <taxon>Micrococcales</taxon>
        <taxon>Microbacteriaceae</taxon>
        <taxon>Subtercola</taxon>
    </lineage>
</organism>
<gene>
    <name evidence="2" type="ORF">GCM10011399_00650</name>
</gene>
<feature type="domain" description="SGNH hydrolase-type esterase" evidence="1">
    <location>
        <begin position="4"/>
        <end position="154"/>
    </location>
</feature>
<reference evidence="2 3" key="1">
    <citation type="journal article" date="2014" name="Int. J. Syst. Evol. Microbiol.">
        <title>Complete genome sequence of Corynebacterium casei LMG S-19264T (=DSM 44701T), isolated from a smear-ripened cheese.</title>
        <authorList>
            <consortium name="US DOE Joint Genome Institute (JGI-PGF)"/>
            <person name="Walter F."/>
            <person name="Albersmeier A."/>
            <person name="Kalinowski J."/>
            <person name="Ruckert C."/>
        </authorList>
    </citation>
    <scope>NUCLEOTIDE SEQUENCE [LARGE SCALE GENOMIC DNA]</scope>
    <source>
        <strain evidence="2 3">CGMCC 1.12976</strain>
    </source>
</reference>
<dbReference type="Pfam" id="PF13472">
    <property type="entry name" value="Lipase_GDSL_2"/>
    <property type="match status" value="1"/>
</dbReference>